<dbReference type="InterPro" id="IPR057525">
    <property type="entry name" value="UTP20_C"/>
</dbReference>
<dbReference type="InterPro" id="IPR046523">
    <property type="entry name" value="UTP20_dom"/>
</dbReference>
<evidence type="ECO:0000259" key="3">
    <source>
        <dbReference type="Pfam" id="PF20416"/>
    </source>
</evidence>
<sequence>MESDSDTGSDGPVLRVNRFKHKSHKETLKEVHLPSALDLTKFDHDILVKDNESHFYLALQQWRQLNLSPAFVQFANKVHSLSISMPLLLHNWKEIIDLWKETLDTADDEALKALLDLLNKLAHDLRTTLAPSYVDLLQILLRLLPRPISAPSLTALLTTLSGIFKYLLVPSIKLDLLDQTWASFYAVLPSCSPEVQRAAAEVWGSVLRRLKSVARQRAVVLMAQNLEGVEDASAWMIVFACKSVSQTLHTSAGSLISSLIDCHLTSDNARLSYTLLRRVLTALIHHCNGSEQFSVVACLVADRFCTLSQAEDLNHQQLQRAMQITSVVCAVRQGSRLSSSHLTQLSSRLASLPLDVSLHSELLGFASSLLIAGDMAMSAGPGRAFVTRALSVPSFGLMLCGVLAELGWGGWKLVGLPSLLTATRTLLESEPSLTLRLLASLKNTGKLGEVDIVWKRSVDMWIQNRLSCWEISDESIDDLYNMLSLSAFVEPLPPLLVSIIQRSLDISNPEADWQTSHANAAWVIGTCMHALSLCPTMSWQIQVDLSAWTTQIVDQWSWSETVLKGLVALLEASPSTSQSLPITRLYASLQSSLIAPSRSIRSSVLGLLTSKMVKSSSAEHEALKRCLQGEEVSLDMHGVRERVLRIGRLYQVVRDDEPLSADICVRWLIAQLKVSLRPIWSPASEALSSLAQRFGDVVWNIVFSELQQPQGAHQTPDWMTTTEDDGNDMDPWEEERSWRDPSAHRLRGAAVNWLDRHHQRKVIISEQKLSDRFDPIAFEAQILLTLGQCTSLAEKHNRELVTYFLSIAGPDAPSRLSRIKLRAWLKLFSKFSNPKALHATDTLRELYRSLLSFPDRELQVVSLSCLLAYKSPHLQHHEETLRLLLDETKWRDELTSLHVSSIEMKDRPQLVDVIIRLLYGLMLEKKGRSRGGDRRAAVLTAMTGCTDQELALLVDLMLNPMQSESVARRGDIFSLHHVSSNVSLRQQTGYLTLLGDVLKNLGSRLTAYWPALLGTTLDLAANAQGHLSSVTADDAVEQVENDADEEESESGETLNSRVLRSVRQQGLKRFADFFRCPVEFDFTPYISASFPAIFTPRLELLNQENIQAPSALLELFYVWTSRPEFAIHLVQHDPRVLPKILDCLVAANVKPSVINRVFDIVERLLSYAADDGEFLGLLVQPHISQLLKNLTTLVERTKADAALSSPITQRQISILSEVARYAQDSTQALTLLGLLSPLLRKPNRIISEKIKVKLLSTLGHIFPLLTELSNPSSVEFTKAFELLSLLFTSLRFTSSRLALTSTFNQLAVIHPSLQELASLLESLNACSSKRIDEPDFDRRLTAFTLLNEHKYAVLSCREWLPVLSNALYFVQDADELAIRNHAAFTIRRLIDLTCDTSRPEFEALLMRTALPALKNALRSKYELVRAEALGVIAYAVSRCDRISSLQEMRPLLAGGDEEASFFNNVHHIQIHRRTRALRRLAEYCDEGVMRSRTLVEVFLPLVEHYIVPTATLDHLLVSEAINTTGRIAKHLGWSAYSALVQKYIRASKDKNEGVRVYVRTLVAILENFHFSVEEAVQQIDLSTEDIVDGDQEGLVDEPLSILPADRQDTKKIADAVHTRLLPSLLAYLSNRDETEDAFRIPISMGIAKVASHLPPASRDLQVGRLLTALSQILRSKSQDTRDLVRDTICRIAVTLGSPYLPVLLRELRAALLRGPQLHVLAFVFHSVLTHVTSAQGSDDPAVQDLDDCAADIAHVSAEVIFGDSGKDVQHEDFRTKMREVRSSSSKGLECFGLTARYVSPQRISALLLPLRSIIAETSSFKTLQQVDEVLKRIASGVNANARITPPELLILCHTLISQNAKFLQEVVKPKGSKFGKKNDAIVQLQRQVITDTDHYTNNSFRFVVFGLELFNTAFRRSRFDFQDKQIIARLDPLVKLVGNALYSSSEPVIIASFKASASILQCPLKSVPSSAPLIARQILSIIRSTGSGESAVAQAGLKALASILRECEAAQVKEKDLLFLIEIVSPYLEDPERQSTVFSLLRAIVARRLIVPELYDVMADVSAILITSQSAQTRESARALLLQFLLDYPQGAGRLQTTLGFFARNLSYEHASGRSSVLELLGALVTKFDVSLLAKHAEMIFVALVLCLANDQDKSCREASASVLQSLVKKLGEGERKVFVGHLHTWASQRGQSKLRAVAVQVYGLIIDALQGEASPHASALFADAQQILDDSIQSLTMSGGDGDNMDVDVEWQPPYQAMLVVSKLLQSLPEHTLDAVKSTQDKIIPHLLFPHAWVRTAACRLLGVFFAFHSTSSSESSHLTLQLMKDIAEKLCTQLKSPHLDASLGLQIVKNLFFVGKWFCTVPSSSLSGSNTDNTAEVADTDSDGDESDSVKHSTQMSRGRSRDPLPWLFSKLSYQARSAHIARRNRGNASNQTAWSFAPLSILRFFAAMASHMQASQLEQFLPHILTPVYRITEDDTIRDTGMEELKTTATELLDLLQTKVGTTIFANTYNRIRQGASAIQQERRVARATKATTNPEAAAKRKLARNAGKKESRKRKNRAFA</sequence>
<feature type="compositionally biased region" description="Acidic residues" evidence="1">
    <location>
        <begin position="722"/>
        <end position="733"/>
    </location>
</feature>
<dbReference type="Proteomes" id="UP000183567">
    <property type="component" value="Unassembled WGS sequence"/>
</dbReference>
<feature type="domain" description="U3 small nucleolar RNA-associated protein 20 C-terminal" evidence="4">
    <location>
        <begin position="2294"/>
        <end position="2560"/>
    </location>
</feature>
<feature type="compositionally biased region" description="Polar residues" evidence="1">
    <location>
        <begin position="2367"/>
        <end position="2376"/>
    </location>
</feature>
<feature type="compositionally biased region" description="Basic residues" evidence="1">
    <location>
        <begin position="2554"/>
        <end position="2564"/>
    </location>
</feature>
<keyword evidence="6" id="KW-1185">Reference proteome</keyword>
<gene>
    <name evidence="5" type="ORF">AZE42_08209</name>
</gene>
<feature type="compositionally biased region" description="Acidic residues" evidence="1">
    <location>
        <begin position="2380"/>
        <end position="2389"/>
    </location>
</feature>
<dbReference type="GO" id="GO:0032040">
    <property type="term" value="C:small-subunit processome"/>
    <property type="evidence" value="ECO:0007669"/>
    <property type="project" value="TreeGrafter"/>
</dbReference>
<dbReference type="InterPro" id="IPR011430">
    <property type="entry name" value="UTP20_N"/>
</dbReference>
<feature type="region of interest" description="Disordered" evidence="1">
    <location>
        <begin position="2367"/>
        <end position="2404"/>
    </location>
</feature>
<feature type="region of interest" description="Disordered" evidence="1">
    <location>
        <begin position="2530"/>
        <end position="2564"/>
    </location>
</feature>
<proteinExistence type="predicted"/>
<feature type="domain" description="U3 small nucleolar RNA-associated protein 20 N-terminal" evidence="2">
    <location>
        <begin position="817"/>
        <end position="1420"/>
    </location>
</feature>
<evidence type="ECO:0000259" key="2">
    <source>
        <dbReference type="Pfam" id="PF07539"/>
    </source>
</evidence>
<evidence type="ECO:0000313" key="5">
    <source>
        <dbReference type="EMBL" id="OJA13518.1"/>
    </source>
</evidence>
<dbReference type="Gene3D" id="1.25.10.10">
    <property type="entry name" value="Leucine-rich Repeat Variant"/>
    <property type="match status" value="1"/>
</dbReference>
<evidence type="ECO:0000256" key="1">
    <source>
        <dbReference type="SAM" id="MobiDB-lite"/>
    </source>
</evidence>
<reference evidence="5 6" key="1">
    <citation type="submission" date="2016-03" db="EMBL/GenBank/DDBJ databases">
        <title>Comparative genomics of the ectomycorrhizal sister species Rhizopogon vinicolor and Rhizopogon vesiculosus (Basidiomycota: Boletales) reveals a divergence of the mating type B locus.</title>
        <authorList>
            <person name="Mujic A.B."/>
            <person name="Kuo A."/>
            <person name="Tritt A."/>
            <person name="Lipzen A."/>
            <person name="Chen C."/>
            <person name="Johnson J."/>
            <person name="Sharma A."/>
            <person name="Barry K."/>
            <person name="Grigoriev I.V."/>
            <person name="Spatafora J.W."/>
        </authorList>
    </citation>
    <scope>NUCLEOTIDE SEQUENCE [LARGE SCALE GENOMIC DNA]</scope>
    <source>
        <strain evidence="5 6">AM-OR11-056</strain>
    </source>
</reference>
<dbReference type="InterPro" id="IPR011989">
    <property type="entry name" value="ARM-like"/>
</dbReference>
<dbReference type="InterPro" id="IPR016024">
    <property type="entry name" value="ARM-type_fold"/>
</dbReference>
<dbReference type="STRING" id="180088.A0A1J8PW68"/>
<dbReference type="Pfam" id="PF20416">
    <property type="entry name" value="UTP20"/>
    <property type="match status" value="1"/>
</dbReference>
<protein>
    <submittedName>
        <fullName evidence="5">Uncharacterized protein</fullName>
    </submittedName>
</protein>
<feature type="compositionally biased region" description="Polar residues" evidence="1">
    <location>
        <begin position="710"/>
        <end position="721"/>
    </location>
</feature>
<dbReference type="Pfam" id="PF07539">
    <property type="entry name" value="UTP20_N"/>
    <property type="match status" value="1"/>
</dbReference>
<dbReference type="EMBL" id="LVVM01004124">
    <property type="protein sequence ID" value="OJA13518.1"/>
    <property type="molecule type" value="Genomic_DNA"/>
</dbReference>
<feature type="region of interest" description="Disordered" evidence="1">
    <location>
        <begin position="710"/>
        <end position="737"/>
    </location>
</feature>
<dbReference type="Pfam" id="PF23099">
    <property type="entry name" value="UTP20_C"/>
    <property type="match status" value="1"/>
</dbReference>
<dbReference type="InterPro" id="IPR052575">
    <property type="entry name" value="SSU_processome_comp_20"/>
</dbReference>
<name>A0A1J8PW68_9AGAM</name>
<evidence type="ECO:0000259" key="4">
    <source>
        <dbReference type="Pfam" id="PF23099"/>
    </source>
</evidence>
<organism evidence="5 6">
    <name type="scientific">Rhizopogon vesiculosus</name>
    <dbReference type="NCBI Taxonomy" id="180088"/>
    <lineage>
        <taxon>Eukaryota</taxon>
        <taxon>Fungi</taxon>
        <taxon>Dikarya</taxon>
        <taxon>Basidiomycota</taxon>
        <taxon>Agaricomycotina</taxon>
        <taxon>Agaricomycetes</taxon>
        <taxon>Agaricomycetidae</taxon>
        <taxon>Boletales</taxon>
        <taxon>Suillineae</taxon>
        <taxon>Rhizopogonaceae</taxon>
        <taxon>Rhizopogon</taxon>
    </lineage>
</organism>
<feature type="domain" description="U3 small nucleolar RNA-associated protein 20" evidence="3">
    <location>
        <begin position="1631"/>
        <end position="1856"/>
    </location>
</feature>
<accession>A0A1J8PW68</accession>
<dbReference type="PANTHER" id="PTHR17695">
    <property type="entry name" value="SMALL SUBUNIT PROCESSOME COMPONENT 20 HOMOLOG"/>
    <property type="match status" value="1"/>
</dbReference>
<dbReference type="SUPFAM" id="SSF48371">
    <property type="entry name" value="ARM repeat"/>
    <property type="match status" value="2"/>
</dbReference>
<evidence type="ECO:0000313" key="6">
    <source>
        <dbReference type="Proteomes" id="UP000183567"/>
    </source>
</evidence>
<dbReference type="GO" id="GO:0030686">
    <property type="term" value="C:90S preribosome"/>
    <property type="evidence" value="ECO:0007669"/>
    <property type="project" value="TreeGrafter"/>
</dbReference>
<dbReference type="OrthoDB" id="360653at2759"/>
<comment type="caution">
    <text evidence="5">The sequence shown here is derived from an EMBL/GenBank/DDBJ whole genome shotgun (WGS) entry which is preliminary data.</text>
</comment>
<dbReference type="PANTHER" id="PTHR17695:SF11">
    <property type="entry name" value="SMALL SUBUNIT PROCESSOME COMPONENT 20 HOMOLOG"/>
    <property type="match status" value="1"/>
</dbReference>